<evidence type="ECO:0000256" key="7">
    <source>
        <dbReference type="ARBA" id="ARBA00048045"/>
    </source>
</evidence>
<evidence type="ECO:0000259" key="9">
    <source>
        <dbReference type="PROSITE" id="PS51747"/>
    </source>
</evidence>
<keyword evidence="3 8" id="KW-0819">tRNA processing</keyword>
<dbReference type="InterPro" id="IPR028883">
    <property type="entry name" value="tRNA_aden_deaminase"/>
</dbReference>
<name>A0A1G6YGW0_PEPNI</name>
<dbReference type="STRING" id="2741.SAMN04489866_10959"/>
<dbReference type="EMBL" id="FNAF01000009">
    <property type="protein sequence ID" value="SDD88845.1"/>
    <property type="molecule type" value="Genomic_DNA"/>
</dbReference>
<comment type="function">
    <text evidence="8">Catalyzes the deamination of adenosine to inosine at the wobble position 34 of tRNA(Arg2).</text>
</comment>
<keyword evidence="4 8" id="KW-0479">Metal-binding</keyword>
<dbReference type="GO" id="GO:0008270">
    <property type="term" value="F:zinc ion binding"/>
    <property type="evidence" value="ECO:0007669"/>
    <property type="project" value="UniProtKB-UniRule"/>
</dbReference>
<evidence type="ECO:0000256" key="8">
    <source>
        <dbReference type="HAMAP-Rule" id="MF_00972"/>
    </source>
</evidence>
<dbReference type="Pfam" id="PF00383">
    <property type="entry name" value="dCMP_cyt_deam_1"/>
    <property type="match status" value="1"/>
</dbReference>
<evidence type="ECO:0000256" key="1">
    <source>
        <dbReference type="ARBA" id="ARBA00010669"/>
    </source>
</evidence>
<dbReference type="PROSITE" id="PS51747">
    <property type="entry name" value="CYT_DCMP_DEAMINASES_2"/>
    <property type="match status" value="1"/>
</dbReference>
<comment type="subunit">
    <text evidence="2 8">Homodimer.</text>
</comment>
<evidence type="ECO:0000256" key="5">
    <source>
        <dbReference type="ARBA" id="ARBA00022801"/>
    </source>
</evidence>
<comment type="catalytic activity">
    <reaction evidence="7 8">
        <text>adenosine(34) in tRNA + H2O + H(+) = inosine(34) in tRNA + NH4(+)</text>
        <dbReference type="Rhea" id="RHEA:43168"/>
        <dbReference type="Rhea" id="RHEA-COMP:10373"/>
        <dbReference type="Rhea" id="RHEA-COMP:10374"/>
        <dbReference type="ChEBI" id="CHEBI:15377"/>
        <dbReference type="ChEBI" id="CHEBI:15378"/>
        <dbReference type="ChEBI" id="CHEBI:28938"/>
        <dbReference type="ChEBI" id="CHEBI:74411"/>
        <dbReference type="ChEBI" id="CHEBI:82852"/>
        <dbReference type="EC" id="3.5.4.33"/>
    </reaction>
</comment>
<dbReference type="SUPFAM" id="SSF53927">
    <property type="entry name" value="Cytidine deaminase-like"/>
    <property type="match status" value="1"/>
</dbReference>
<comment type="cofactor">
    <cofactor evidence="8">
        <name>Zn(2+)</name>
        <dbReference type="ChEBI" id="CHEBI:29105"/>
    </cofactor>
    <text evidence="8">Binds 1 zinc ion per subunit.</text>
</comment>
<comment type="similarity">
    <text evidence="1">Belongs to the cytidine and deoxycytidylate deaminase family. ADAT2 subfamily.</text>
</comment>
<gene>
    <name evidence="8" type="primary">tadA</name>
    <name evidence="10" type="ORF">SAMN04489866_10959</name>
</gene>
<dbReference type="RefSeq" id="WP_091792077.1">
    <property type="nucleotide sequence ID" value="NZ_FNAF01000009.1"/>
</dbReference>
<dbReference type="Proteomes" id="UP000198995">
    <property type="component" value="Unassembled WGS sequence"/>
</dbReference>
<dbReference type="OrthoDB" id="9802676at2"/>
<dbReference type="EC" id="3.5.4.33" evidence="8"/>
<keyword evidence="11" id="KW-1185">Reference proteome</keyword>
<evidence type="ECO:0000256" key="3">
    <source>
        <dbReference type="ARBA" id="ARBA00022694"/>
    </source>
</evidence>
<dbReference type="CDD" id="cd01285">
    <property type="entry name" value="nucleoside_deaminase"/>
    <property type="match status" value="1"/>
</dbReference>
<feature type="domain" description="CMP/dCMP-type deaminase" evidence="9">
    <location>
        <begin position="2"/>
        <end position="113"/>
    </location>
</feature>
<dbReference type="PANTHER" id="PTHR11079">
    <property type="entry name" value="CYTOSINE DEAMINASE FAMILY MEMBER"/>
    <property type="match status" value="1"/>
</dbReference>
<dbReference type="GO" id="GO:0052717">
    <property type="term" value="F:tRNA-specific adenosine-34 deaminase activity"/>
    <property type="evidence" value="ECO:0007669"/>
    <property type="project" value="UniProtKB-UniRule"/>
</dbReference>
<dbReference type="HAMAP" id="MF_00972">
    <property type="entry name" value="tRNA_aden_deaminase"/>
    <property type="match status" value="1"/>
</dbReference>
<dbReference type="PROSITE" id="PS00903">
    <property type="entry name" value="CYT_DCMP_DEAMINASES_1"/>
    <property type="match status" value="1"/>
</dbReference>
<keyword evidence="6 8" id="KW-0862">Zinc</keyword>
<dbReference type="InterPro" id="IPR016193">
    <property type="entry name" value="Cytidine_deaminase-like"/>
</dbReference>
<keyword evidence="5 8" id="KW-0378">Hydrolase</keyword>
<dbReference type="Gene3D" id="3.40.140.10">
    <property type="entry name" value="Cytidine Deaminase, domain 2"/>
    <property type="match status" value="1"/>
</dbReference>
<evidence type="ECO:0000313" key="10">
    <source>
        <dbReference type="EMBL" id="SDD88845.1"/>
    </source>
</evidence>
<organism evidence="10 11">
    <name type="scientific">Peptococcus niger</name>
    <dbReference type="NCBI Taxonomy" id="2741"/>
    <lineage>
        <taxon>Bacteria</taxon>
        <taxon>Bacillati</taxon>
        <taxon>Bacillota</taxon>
        <taxon>Clostridia</taxon>
        <taxon>Eubacteriales</taxon>
        <taxon>Peptococcaceae</taxon>
        <taxon>Peptococcus</taxon>
    </lineage>
</organism>
<proteinExistence type="inferred from homology"/>
<accession>A0A1G6YGW0</accession>
<feature type="binding site" evidence="8">
    <location>
        <position position="83"/>
    </location>
    <ligand>
        <name>Zn(2+)</name>
        <dbReference type="ChEBI" id="CHEBI:29105"/>
        <note>catalytic</note>
    </ligand>
</feature>
<dbReference type="InterPro" id="IPR002125">
    <property type="entry name" value="CMP_dCMP_dom"/>
</dbReference>
<sequence length="150" mass="16495">MSKHLQFLNEAIIEAEKSLLSGDVPVGCVIVLRDQIIARAHNLREAHHDPTAHAEIIALREAGKALGSWQLKDCDLYVTHEPCPMCAGALVMARIHTLYYGCDEPKTGACGSCLNLVQFPGFPHNVHIVGPLAQEKCAALTRRFFAAKRR</sequence>
<protein>
    <recommendedName>
        <fullName evidence="8">tRNA-specific adenosine deaminase</fullName>
        <ecNumber evidence="8">3.5.4.33</ecNumber>
    </recommendedName>
</protein>
<evidence type="ECO:0000256" key="4">
    <source>
        <dbReference type="ARBA" id="ARBA00022723"/>
    </source>
</evidence>
<dbReference type="InterPro" id="IPR016192">
    <property type="entry name" value="APOBEC/CMP_deaminase_Zn-bd"/>
</dbReference>
<feature type="binding site" evidence="8">
    <location>
        <position position="53"/>
    </location>
    <ligand>
        <name>Zn(2+)</name>
        <dbReference type="ChEBI" id="CHEBI:29105"/>
        <note>catalytic</note>
    </ligand>
</feature>
<evidence type="ECO:0000313" key="11">
    <source>
        <dbReference type="Proteomes" id="UP000198995"/>
    </source>
</evidence>
<feature type="binding site" evidence="8">
    <location>
        <position position="86"/>
    </location>
    <ligand>
        <name>Zn(2+)</name>
        <dbReference type="ChEBI" id="CHEBI:29105"/>
        <note>catalytic</note>
    </ligand>
</feature>
<evidence type="ECO:0000256" key="6">
    <source>
        <dbReference type="ARBA" id="ARBA00022833"/>
    </source>
</evidence>
<evidence type="ECO:0000256" key="2">
    <source>
        <dbReference type="ARBA" id="ARBA00011738"/>
    </source>
</evidence>
<dbReference type="GO" id="GO:0002100">
    <property type="term" value="P:tRNA wobble adenosine to inosine editing"/>
    <property type="evidence" value="ECO:0007669"/>
    <property type="project" value="UniProtKB-UniRule"/>
</dbReference>
<feature type="active site" description="Proton donor" evidence="8">
    <location>
        <position position="55"/>
    </location>
</feature>
<dbReference type="AlphaFoldDB" id="A0A1G6YGW0"/>
<dbReference type="PANTHER" id="PTHR11079:SF202">
    <property type="entry name" value="TRNA-SPECIFIC ADENOSINE DEAMINASE"/>
    <property type="match status" value="1"/>
</dbReference>
<reference evidence="10 11" key="1">
    <citation type="submission" date="2016-10" db="EMBL/GenBank/DDBJ databases">
        <authorList>
            <person name="de Groot N.N."/>
        </authorList>
    </citation>
    <scope>NUCLEOTIDE SEQUENCE [LARGE SCALE GENOMIC DNA]</scope>
    <source>
        <strain evidence="10 11">DSM 20475</strain>
    </source>
</reference>